<dbReference type="EMBL" id="JAEHFW010000001">
    <property type="protein sequence ID" value="MBK0378189.1"/>
    <property type="molecule type" value="Genomic_DNA"/>
</dbReference>
<name>A0A934ULC5_9SPHI</name>
<keyword evidence="1" id="KW-1133">Transmembrane helix</keyword>
<feature type="transmembrane region" description="Helical" evidence="1">
    <location>
        <begin position="245"/>
        <end position="265"/>
    </location>
</feature>
<dbReference type="AlphaFoldDB" id="A0A934ULC5"/>
<dbReference type="Proteomes" id="UP000613193">
    <property type="component" value="Unassembled WGS sequence"/>
</dbReference>
<evidence type="ECO:0000313" key="3">
    <source>
        <dbReference type="Proteomes" id="UP000613193"/>
    </source>
</evidence>
<protein>
    <recommendedName>
        <fullName evidence="4">Oligosaccharide repeat unit polymerase</fullName>
    </recommendedName>
</protein>
<feature type="transmembrane region" description="Helical" evidence="1">
    <location>
        <begin position="148"/>
        <end position="167"/>
    </location>
</feature>
<proteinExistence type="predicted"/>
<sequence>MSPNKGLERYLLLYFPWLISLIFKYDPLLSYLIAWLGSFFIFYITLNGWVKPIPNDRNFSEQLMRPLFILQIIFAGYMSCTSIFYLFNTLGYENFHKSSFQYLSNKDVLILIAQCQRYYSLGHAAFVTGILIFMKYPATKTYFVNKGVIAGLLLRVAIISLPVAVIFTKVPGLSQFSEQFNSLSFIAGTLALAFAIPQKKSVNILICSALYLFNFYEFLISGFKEPIIVSIMVLGIFLYPNYKKIVTITFIPLLLFAFWILPAYVNTFRQNAWSGQVDVDESAQIAIDATINDDQQETNWDFLVYRLSEIDMFTKFIQSTPSRIDYYGTDLLKQSLIVIIPRIFWPHKPITEKLVMQRVYDAGVISRYSRVSAKPAFIVDAYLSGGQIGIFISLFLYGAIAQLISIRAERLFGGYILGSALIFSGLFQIFWRGLSFEFIINSVFWSYISMYIIFHLFRYYKILNKV</sequence>
<accession>A0A934ULC5</accession>
<feature type="transmembrane region" description="Helical" evidence="1">
    <location>
        <begin position="67"/>
        <end position="87"/>
    </location>
</feature>
<feature type="transmembrane region" description="Helical" evidence="1">
    <location>
        <begin position="412"/>
        <end position="431"/>
    </location>
</feature>
<evidence type="ECO:0000256" key="1">
    <source>
        <dbReference type="SAM" id="Phobius"/>
    </source>
</evidence>
<feature type="transmembrane region" description="Helical" evidence="1">
    <location>
        <begin position="118"/>
        <end position="136"/>
    </location>
</feature>
<feature type="transmembrane region" description="Helical" evidence="1">
    <location>
        <begin position="179"/>
        <end position="197"/>
    </location>
</feature>
<evidence type="ECO:0000313" key="2">
    <source>
        <dbReference type="EMBL" id="MBK0378189.1"/>
    </source>
</evidence>
<evidence type="ECO:0008006" key="4">
    <source>
        <dbReference type="Google" id="ProtNLM"/>
    </source>
</evidence>
<feature type="transmembrane region" description="Helical" evidence="1">
    <location>
        <begin position="438"/>
        <end position="457"/>
    </location>
</feature>
<dbReference type="RefSeq" id="WP_200063750.1">
    <property type="nucleotide sequence ID" value="NZ_JAEHFW010000001.1"/>
</dbReference>
<feature type="transmembrane region" description="Helical" evidence="1">
    <location>
        <begin position="377"/>
        <end position="400"/>
    </location>
</feature>
<feature type="transmembrane region" description="Helical" evidence="1">
    <location>
        <begin position="218"/>
        <end position="239"/>
    </location>
</feature>
<organism evidence="2 3">
    <name type="scientific">Mucilaginibacter segetis</name>
    <dbReference type="NCBI Taxonomy" id="2793071"/>
    <lineage>
        <taxon>Bacteria</taxon>
        <taxon>Pseudomonadati</taxon>
        <taxon>Bacteroidota</taxon>
        <taxon>Sphingobacteriia</taxon>
        <taxon>Sphingobacteriales</taxon>
        <taxon>Sphingobacteriaceae</taxon>
        <taxon>Mucilaginibacter</taxon>
    </lineage>
</organism>
<keyword evidence="1" id="KW-0472">Membrane</keyword>
<keyword evidence="1" id="KW-0812">Transmembrane</keyword>
<dbReference type="NCBIfam" id="NF046084">
    <property type="entry name" value="XrtY_assoc_Wzy"/>
    <property type="match status" value="1"/>
</dbReference>
<gene>
    <name evidence="2" type="ORF">I5M19_02665</name>
</gene>
<keyword evidence="3" id="KW-1185">Reference proteome</keyword>
<comment type="caution">
    <text evidence="2">The sequence shown here is derived from an EMBL/GenBank/DDBJ whole genome shotgun (WGS) entry which is preliminary data.</text>
</comment>
<feature type="transmembrane region" description="Helical" evidence="1">
    <location>
        <begin position="29"/>
        <end position="46"/>
    </location>
</feature>
<reference evidence="2" key="1">
    <citation type="submission" date="2020-12" db="EMBL/GenBank/DDBJ databases">
        <title>Bacterial novel species Mucilaginibacter sp. SD-g isolated from soil.</title>
        <authorList>
            <person name="Jung H.-Y."/>
        </authorList>
    </citation>
    <scope>NUCLEOTIDE SEQUENCE</scope>
    <source>
        <strain evidence="2">SD-g</strain>
    </source>
</reference>